<proteinExistence type="predicted"/>
<sequence length="96" mass="11084">MLLFVHILVMQWSDIAAWIVTFFDVYFLLFLIADYRAITLSPVVLTEDKMHVQMGIRSFLELEYSNIEAIRREVTNKKNEGNGGASNRLTSSPHHI</sequence>
<keyword evidence="2" id="KW-1133">Transmembrane helix</keyword>
<feature type="region of interest" description="Disordered" evidence="1">
    <location>
        <begin position="75"/>
        <end position="96"/>
    </location>
</feature>
<dbReference type="Proteomes" id="UP000295658">
    <property type="component" value="Unassembled WGS sequence"/>
</dbReference>
<evidence type="ECO:0000313" key="3">
    <source>
        <dbReference type="EMBL" id="TCL48475.1"/>
    </source>
</evidence>
<gene>
    <name evidence="3" type="ORF">EDD69_109105</name>
</gene>
<name>A0A4R1QFF9_9BACL</name>
<dbReference type="EMBL" id="SLUL01000009">
    <property type="protein sequence ID" value="TCL48475.1"/>
    <property type="molecule type" value="Genomic_DNA"/>
</dbReference>
<comment type="caution">
    <text evidence="3">The sequence shown here is derived from an EMBL/GenBank/DDBJ whole genome shotgun (WGS) entry which is preliminary data.</text>
</comment>
<evidence type="ECO:0000256" key="1">
    <source>
        <dbReference type="SAM" id="MobiDB-lite"/>
    </source>
</evidence>
<dbReference type="AlphaFoldDB" id="A0A4R1QFF9"/>
<evidence type="ECO:0000256" key="2">
    <source>
        <dbReference type="SAM" id="Phobius"/>
    </source>
</evidence>
<keyword evidence="2" id="KW-0812">Transmembrane</keyword>
<protein>
    <submittedName>
        <fullName evidence="3">Uncharacterized protein</fullName>
    </submittedName>
</protein>
<keyword evidence="2" id="KW-0472">Membrane</keyword>
<dbReference type="RefSeq" id="WP_243643094.1">
    <property type="nucleotide sequence ID" value="NZ_BSVG01000002.1"/>
</dbReference>
<feature type="transmembrane region" description="Helical" evidence="2">
    <location>
        <begin position="15"/>
        <end position="33"/>
    </location>
</feature>
<reference evidence="3 4" key="1">
    <citation type="submission" date="2019-03" db="EMBL/GenBank/DDBJ databases">
        <title>Genomic Encyclopedia of Type Strains, Phase IV (KMG-IV): sequencing the most valuable type-strain genomes for metagenomic binning, comparative biology and taxonomic classification.</title>
        <authorList>
            <person name="Goeker M."/>
        </authorList>
    </citation>
    <scope>NUCLEOTIDE SEQUENCE [LARGE SCALE GENOMIC DNA]</scope>
    <source>
        <strain evidence="3 4">DSM 24979</strain>
    </source>
</reference>
<feature type="compositionally biased region" description="Polar residues" evidence="1">
    <location>
        <begin position="85"/>
        <end position="96"/>
    </location>
</feature>
<evidence type="ECO:0000313" key="4">
    <source>
        <dbReference type="Proteomes" id="UP000295658"/>
    </source>
</evidence>
<keyword evidence="4" id="KW-1185">Reference proteome</keyword>
<organism evidence="3 4">
    <name type="scientific">Thermolongibacillus altinsuensis</name>
    <dbReference type="NCBI Taxonomy" id="575256"/>
    <lineage>
        <taxon>Bacteria</taxon>
        <taxon>Bacillati</taxon>
        <taxon>Bacillota</taxon>
        <taxon>Bacilli</taxon>
        <taxon>Bacillales</taxon>
        <taxon>Anoxybacillaceae</taxon>
        <taxon>Thermolongibacillus</taxon>
    </lineage>
</organism>
<accession>A0A4R1QFF9</accession>